<dbReference type="SUPFAM" id="SSF57850">
    <property type="entry name" value="RING/U-box"/>
    <property type="match status" value="1"/>
</dbReference>
<dbReference type="PROSITE" id="PS50089">
    <property type="entry name" value="ZF_RING_2"/>
    <property type="match status" value="1"/>
</dbReference>
<feature type="domain" description="RING-type" evidence="6">
    <location>
        <begin position="8"/>
        <end position="61"/>
    </location>
</feature>
<dbReference type="PROSITE" id="PS00518">
    <property type="entry name" value="ZF_RING_1"/>
    <property type="match status" value="1"/>
</dbReference>
<feature type="coiled-coil region" evidence="5">
    <location>
        <begin position="148"/>
        <end position="182"/>
    </location>
</feature>
<evidence type="ECO:0000256" key="1">
    <source>
        <dbReference type="ARBA" id="ARBA00022723"/>
    </source>
</evidence>
<protein>
    <submittedName>
        <fullName evidence="7">Cg30</fullName>
    </submittedName>
</protein>
<dbReference type="InterPro" id="IPR013083">
    <property type="entry name" value="Znf_RING/FYVE/PHD"/>
</dbReference>
<accession>C3TWY3</accession>
<dbReference type="GO" id="GO:0008270">
    <property type="term" value="F:zinc ion binding"/>
    <property type="evidence" value="ECO:0007669"/>
    <property type="project" value="UniProtKB-KW"/>
</dbReference>
<keyword evidence="5" id="KW-0175">Coiled coil</keyword>
<dbReference type="RefSeq" id="YP_002854685.1">
    <property type="nucleotide sequence ID" value="NC_012639.1"/>
</dbReference>
<dbReference type="GeneID" id="7804630"/>
<evidence type="ECO:0000259" key="6">
    <source>
        <dbReference type="PROSITE" id="PS50089"/>
    </source>
</evidence>
<organism evidence="7 8">
    <name type="scientific">Euproctis pseudoconspersa nucleopolyhedrovirus</name>
    <dbReference type="NCBI Taxonomy" id="307467"/>
    <lineage>
        <taxon>Viruses</taxon>
        <taxon>Viruses incertae sedis</taxon>
        <taxon>Naldaviricetes</taxon>
        <taxon>Lefavirales</taxon>
        <taxon>Baculoviridae</taxon>
        <taxon>Alphabaculovirus</taxon>
        <taxon>Alphabaculovirus eupseudoconspersae</taxon>
    </lineage>
</organism>
<keyword evidence="3" id="KW-0862">Zinc</keyword>
<dbReference type="Proteomes" id="UP000203846">
    <property type="component" value="Segment"/>
</dbReference>
<sequence>MNSLTVSCCVCFANNKIVYKNKNKNYLYVMPLASLQCGHSFCISCINLIKIGISVKCPLCRCQSDEAVMYSINRNMVNLIAVRPTCVKCVFQKNGNVDGVHFAKKLFTNYIIKKTHDARLSGCESINRDIEYKKITKRDSFRRRNAKIAQCRLKNQRLIEENAKLTKLNKLLINKVKKLQLKNQKHL</sequence>
<dbReference type="SMART" id="SM00184">
    <property type="entry name" value="RING"/>
    <property type="match status" value="1"/>
</dbReference>
<dbReference type="EMBL" id="FJ227128">
    <property type="protein sequence ID" value="ACO53525.1"/>
    <property type="molecule type" value="Genomic_DNA"/>
</dbReference>
<evidence type="ECO:0000256" key="3">
    <source>
        <dbReference type="ARBA" id="ARBA00022833"/>
    </source>
</evidence>
<evidence type="ECO:0000256" key="4">
    <source>
        <dbReference type="PROSITE-ProRule" id="PRU00175"/>
    </source>
</evidence>
<reference evidence="7 8" key="1">
    <citation type="journal article" date="2009" name="Virus Genes">
        <title>Morphology and genome of Euproctis pseudoconspersa nucleopolyhedrovirus.</title>
        <authorList>
            <person name="Tang X.D."/>
            <person name="Xiao Q."/>
            <person name="Ma X.C."/>
            <person name="Zhu Z.R."/>
            <person name="Zhang C.X."/>
        </authorList>
    </citation>
    <scope>NUCLEOTIDE SEQUENCE [LARGE SCALE GENOMIC DNA]</scope>
    <source>
        <strain evidence="7 8">Hangzhou</strain>
    </source>
</reference>
<proteinExistence type="predicted"/>
<dbReference type="OrthoDB" id="27487at10239"/>
<evidence type="ECO:0000256" key="2">
    <source>
        <dbReference type="ARBA" id="ARBA00022771"/>
    </source>
</evidence>
<dbReference type="InterPro" id="IPR017907">
    <property type="entry name" value="Znf_RING_CS"/>
</dbReference>
<dbReference type="Gene3D" id="3.30.40.10">
    <property type="entry name" value="Zinc/RING finger domain, C3HC4 (zinc finger)"/>
    <property type="match status" value="1"/>
</dbReference>
<dbReference type="KEGG" id="vg:7804630"/>
<dbReference type="Pfam" id="PF00097">
    <property type="entry name" value="zf-C3HC4"/>
    <property type="match status" value="1"/>
</dbReference>
<keyword evidence="8" id="KW-1185">Reference proteome</keyword>
<keyword evidence="1" id="KW-0479">Metal-binding</keyword>
<dbReference type="InterPro" id="IPR018957">
    <property type="entry name" value="Znf_C3HC4_RING-type"/>
</dbReference>
<keyword evidence="2 4" id="KW-0863">Zinc-finger</keyword>
<evidence type="ECO:0000313" key="8">
    <source>
        <dbReference type="Proteomes" id="UP000203846"/>
    </source>
</evidence>
<evidence type="ECO:0000313" key="7">
    <source>
        <dbReference type="EMBL" id="ACO53525.1"/>
    </source>
</evidence>
<name>C3TWY3_9ABAC</name>
<dbReference type="InterPro" id="IPR001841">
    <property type="entry name" value="Znf_RING"/>
</dbReference>
<evidence type="ECO:0000256" key="5">
    <source>
        <dbReference type="SAM" id="Coils"/>
    </source>
</evidence>